<sequence>RPFSKLSLSALIAISSKIGGFFFPAESKKENSIL</sequence>
<evidence type="ECO:0000313" key="1">
    <source>
        <dbReference type="EMBL" id="GAH41021.1"/>
    </source>
</evidence>
<comment type="caution">
    <text evidence="1">The sequence shown here is derived from an EMBL/GenBank/DDBJ whole genome shotgun (WGS) entry which is preliminary data.</text>
</comment>
<organism evidence="1">
    <name type="scientific">marine sediment metagenome</name>
    <dbReference type="NCBI Taxonomy" id="412755"/>
    <lineage>
        <taxon>unclassified sequences</taxon>
        <taxon>metagenomes</taxon>
        <taxon>ecological metagenomes</taxon>
    </lineage>
</organism>
<protein>
    <submittedName>
        <fullName evidence="1">Uncharacterized protein</fullName>
    </submittedName>
</protein>
<feature type="non-terminal residue" evidence="1">
    <location>
        <position position="1"/>
    </location>
</feature>
<reference evidence="1" key="1">
    <citation type="journal article" date="2014" name="Front. Microbiol.">
        <title>High frequency of phylogenetically diverse reductive dehalogenase-homologous genes in deep subseafloor sedimentary metagenomes.</title>
        <authorList>
            <person name="Kawai M."/>
            <person name="Futagami T."/>
            <person name="Toyoda A."/>
            <person name="Takaki Y."/>
            <person name="Nishi S."/>
            <person name="Hori S."/>
            <person name="Arai W."/>
            <person name="Tsubouchi T."/>
            <person name="Morono Y."/>
            <person name="Uchiyama I."/>
            <person name="Ito T."/>
            <person name="Fujiyama A."/>
            <person name="Inagaki F."/>
            <person name="Takami H."/>
        </authorList>
    </citation>
    <scope>NUCLEOTIDE SEQUENCE</scope>
    <source>
        <strain evidence="1">Expedition CK06-06</strain>
    </source>
</reference>
<name>X1F5Y2_9ZZZZ</name>
<proteinExistence type="predicted"/>
<dbReference type="EMBL" id="BARU01012426">
    <property type="protein sequence ID" value="GAH41021.1"/>
    <property type="molecule type" value="Genomic_DNA"/>
</dbReference>
<gene>
    <name evidence="1" type="ORF">S03H2_22921</name>
</gene>
<accession>X1F5Y2</accession>
<dbReference type="AlphaFoldDB" id="X1F5Y2"/>